<gene>
    <name evidence="2" type="ORF">LITE_LOCUS8472</name>
</gene>
<evidence type="ECO:0000313" key="2">
    <source>
        <dbReference type="EMBL" id="CAI0394835.1"/>
    </source>
</evidence>
<reference evidence="2" key="1">
    <citation type="submission" date="2022-08" db="EMBL/GenBank/DDBJ databases">
        <authorList>
            <person name="Gutierrez-Valencia J."/>
        </authorList>
    </citation>
    <scope>NUCLEOTIDE SEQUENCE</scope>
</reference>
<feature type="compositionally biased region" description="Polar residues" evidence="1">
    <location>
        <begin position="24"/>
        <end position="33"/>
    </location>
</feature>
<evidence type="ECO:0000256" key="1">
    <source>
        <dbReference type="SAM" id="MobiDB-lite"/>
    </source>
</evidence>
<accession>A0AAV0IEV9</accession>
<comment type="caution">
    <text evidence="2">The sequence shown here is derived from an EMBL/GenBank/DDBJ whole genome shotgun (WGS) entry which is preliminary data.</text>
</comment>
<dbReference type="EMBL" id="CAMGYJ010000003">
    <property type="protein sequence ID" value="CAI0394835.1"/>
    <property type="molecule type" value="Genomic_DNA"/>
</dbReference>
<protein>
    <submittedName>
        <fullName evidence="2">Uncharacterized protein</fullName>
    </submittedName>
</protein>
<keyword evidence="3" id="KW-1185">Reference proteome</keyword>
<feature type="region of interest" description="Disordered" evidence="1">
    <location>
        <begin position="24"/>
        <end position="44"/>
    </location>
</feature>
<dbReference type="Proteomes" id="UP001154282">
    <property type="component" value="Unassembled WGS sequence"/>
</dbReference>
<organism evidence="2 3">
    <name type="scientific">Linum tenue</name>
    <dbReference type="NCBI Taxonomy" id="586396"/>
    <lineage>
        <taxon>Eukaryota</taxon>
        <taxon>Viridiplantae</taxon>
        <taxon>Streptophyta</taxon>
        <taxon>Embryophyta</taxon>
        <taxon>Tracheophyta</taxon>
        <taxon>Spermatophyta</taxon>
        <taxon>Magnoliopsida</taxon>
        <taxon>eudicotyledons</taxon>
        <taxon>Gunneridae</taxon>
        <taxon>Pentapetalae</taxon>
        <taxon>rosids</taxon>
        <taxon>fabids</taxon>
        <taxon>Malpighiales</taxon>
        <taxon>Linaceae</taxon>
        <taxon>Linum</taxon>
    </lineage>
</organism>
<feature type="non-terminal residue" evidence="2">
    <location>
        <position position="53"/>
    </location>
</feature>
<name>A0AAV0IEV9_9ROSI</name>
<evidence type="ECO:0000313" key="3">
    <source>
        <dbReference type="Proteomes" id="UP001154282"/>
    </source>
</evidence>
<dbReference type="AlphaFoldDB" id="A0AAV0IEV9"/>
<sequence length="53" mass="6429">MPRTPQMKYAYLQRRVCTRNVSRQRNYHGSSSGYFPRRLPHGHRGRRLWIDNA</sequence>
<proteinExistence type="predicted"/>